<organism evidence="2 3">
    <name type="scientific">Elaphomyces granulatus</name>
    <dbReference type="NCBI Taxonomy" id="519963"/>
    <lineage>
        <taxon>Eukaryota</taxon>
        <taxon>Fungi</taxon>
        <taxon>Dikarya</taxon>
        <taxon>Ascomycota</taxon>
        <taxon>Pezizomycotina</taxon>
        <taxon>Eurotiomycetes</taxon>
        <taxon>Eurotiomycetidae</taxon>
        <taxon>Eurotiales</taxon>
        <taxon>Elaphomycetaceae</taxon>
        <taxon>Elaphomyces</taxon>
    </lineage>
</organism>
<comment type="caution">
    <text evidence="2">The sequence shown here is derived from an EMBL/GenBank/DDBJ whole genome shotgun (WGS) entry which is preliminary data.</text>
</comment>
<dbReference type="OrthoDB" id="4226988at2759"/>
<feature type="region of interest" description="Disordered" evidence="1">
    <location>
        <begin position="1"/>
        <end position="20"/>
    </location>
</feature>
<evidence type="ECO:0000256" key="1">
    <source>
        <dbReference type="SAM" id="MobiDB-lite"/>
    </source>
</evidence>
<feature type="compositionally biased region" description="Basic and acidic residues" evidence="1">
    <location>
        <begin position="174"/>
        <end position="189"/>
    </location>
</feature>
<dbReference type="AlphaFoldDB" id="A0A232LWA4"/>
<feature type="region of interest" description="Disordered" evidence="1">
    <location>
        <begin position="528"/>
        <end position="601"/>
    </location>
</feature>
<dbReference type="EMBL" id="NPHW01004109">
    <property type="protein sequence ID" value="OXV08433.1"/>
    <property type="molecule type" value="Genomic_DNA"/>
</dbReference>
<sequence length="601" mass="66136">MEVLGPCGGELQHASDLGNQPAAMDQMDVVPLETVMPGSCGPEGSLDSVATEGIGEGEKARSVGQSKVSQGGARIYKARQKPSASKSTTKGPPTDMTKHFQALAGGVERVIEQQAQSQQQERRGELELMWDRFNEELKTRDEKIQRLESSYQARIEALETEVKRLRGVLSPAQERSDAGNPREQRETPKQQRSKATARGHTEQPRIPRTPAVATQVTEQLQNGMADTSAGRRKATYADMVAVPKRAGGEWQMVTARNSKNLSSKKVRELTPAKGLDKDSRKLIFRREGVGAPRADKADVILALNKMFHEKGFPNFARVVDAGYTTTGAIVVVLGEGTLNRILIEDYQDLLLTAIGKADSAVIAVEKPERWYRVKVHGVPVGRYMSLGLGLARQEIETGSEWKLMRNPEWLRNPDVLMGSGQRGSSIVITLGSLEEARKIRNNGIRFGGQWYKTEHYWELGPDTTCPRCCGIGHRSFRECGDRPVKCFICAGPHEGYEHVCRVRDCTAKPGVACQHMPAKCGNCERNHPATAEGCPKKRQLRKQAARRREDSQPSGDAEASDTSETEAALAAQIADSMNSSQASSDCEDESFMDASRAEIHW</sequence>
<feature type="compositionally biased region" description="Polar residues" evidence="1">
    <location>
        <begin position="575"/>
        <end position="584"/>
    </location>
</feature>
<feature type="region of interest" description="Disordered" evidence="1">
    <location>
        <begin position="77"/>
        <end position="97"/>
    </location>
</feature>
<name>A0A232LWA4_9EURO</name>
<protein>
    <submittedName>
        <fullName evidence="2">Uncharacterized protein</fullName>
    </submittedName>
</protein>
<keyword evidence="3" id="KW-1185">Reference proteome</keyword>
<accession>A0A232LWA4</accession>
<proteinExistence type="predicted"/>
<feature type="compositionally biased region" description="Polar residues" evidence="1">
    <location>
        <begin position="82"/>
        <end position="91"/>
    </location>
</feature>
<reference evidence="2 3" key="1">
    <citation type="journal article" date="2015" name="Environ. Microbiol.">
        <title>Metagenome sequence of Elaphomyces granulatus from sporocarp tissue reveals Ascomycota ectomycorrhizal fingerprints of genome expansion and a Proteobacteria-rich microbiome.</title>
        <authorList>
            <person name="Quandt C.A."/>
            <person name="Kohler A."/>
            <person name="Hesse C.N."/>
            <person name="Sharpton T.J."/>
            <person name="Martin F."/>
            <person name="Spatafora J.W."/>
        </authorList>
    </citation>
    <scope>NUCLEOTIDE SEQUENCE [LARGE SCALE GENOMIC DNA]</scope>
    <source>
        <strain evidence="2 3">OSC145934</strain>
    </source>
</reference>
<dbReference type="Proteomes" id="UP000243515">
    <property type="component" value="Unassembled WGS sequence"/>
</dbReference>
<evidence type="ECO:0000313" key="3">
    <source>
        <dbReference type="Proteomes" id="UP000243515"/>
    </source>
</evidence>
<gene>
    <name evidence="2" type="ORF">Egran_03804</name>
</gene>
<evidence type="ECO:0000313" key="2">
    <source>
        <dbReference type="EMBL" id="OXV08433.1"/>
    </source>
</evidence>
<feature type="compositionally biased region" description="Basic residues" evidence="1">
    <location>
        <begin position="536"/>
        <end position="545"/>
    </location>
</feature>
<feature type="region of interest" description="Disordered" evidence="1">
    <location>
        <begin position="167"/>
        <end position="212"/>
    </location>
</feature>